<comment type="caution">
    <text evidence="1">The sequence shown here is derived from an EMBL/GenBank/DDBJ whole genome shotgun (WGS) entry which is preliminary data.</text>
</comment>
<dbReference type="SUPFAM" id="SSF55144">
    <property type="entry name" value="LigT-like"/>
    <property type="match status" value="1"/>
</dbReference>
<dbReference type="EMBL" id="CAJNOR010003637">
    <property type="protein sequence ID" value="CAF1433282.1"/>
    <property type="molecule type" value="Genomic_DNA"/>
</dbReference>
<reference evidence="1" key="1">
    <citation type="submission" date="2021-02" db="EMBL/GenBank/DDBJ databases">
        <authorList>
            <person name="Nowell W R."/>
        </authorList>
    </citation>
    <scope>NUCLEOTIDE SEQUENCE</scope>
</reference>
<dbReference type="AlphaFoldDB" id="A0A815N4L3"/>
<evidence type="ECO:0000313" key="2">
    <source>
        <dbReference type="Proteomes" id="UP000663828"/>
    </source>
</evidence>
<protein>
    <submittedName>
        <fullName evidence="1">Uncharacterized protein</fullName>
    </submittedName>
</protein>
<name>A0A815N4L3_ADIRI</name>
<organism evidence="1 2">
    <name type="scientific">Adineta ricciae</name>
    <name type="common">Rotifer</name>
    <dbReference type="NCBI Taxonomy" id="249248"/>
    <lineage>
        <taxon>Eukaryota</taxon>
        <taxon>Metazoa</taxon>
        <taxon>Spiralia</taxon>
        <taxon>Gnathifera</taxon>
        <taxon>Rotifera</taxon>
        <taxon>Eurotatoria</taxon>
        <taxon>Bdelloidea</taxon>
        <taxon>Adinetida</taxon>
        <taxon>Adinetidae</taxon>
        <taxon>Adineta</taxon>
    </lineage>
</organism>
<evidence type="ECO:0000313" key="1">
    <source>
        <dbReference type="EMBL" id="CAF1433282.1"/>
    </source>
</evidence>
<dbReference type="Proteomes" id="UP000663828">
    <property type="component" value="Unassembled WGS sequence"/>
</dbReference>
<dbReference type="InterPro" id="IPR009097">
    <property type="entry name" value="Cyclic_Pdiesterase"/>
</dbReference>
<sequence>MNNKKVDPAGNYLPCPGYTIVAHALHPLPAPLIELVTYLSSSELEHQSLLQLEQHKLQKQDTSSTCITEKLRCSKVLLIEVQFPDDDNHTFETILKNLRSDQLQQANILPKYTLSWHLTLAYQYKEIESDAVKFRLNHIISCIPRSAAMPFPIPLDQIRICHYNDMTKFTPI</sequence>
<gene>
    <name evidence="1" type="ORF">XAT740_LOCUS35902</name>
</gene>
<accession>A0A815N4L3</accession>
<keyword evidence="2" id="KW-1185">Reference proteome</keyword>
<proteinExistence type="predicted"/>
<dbReference type="Gene3D" id="3.90.1140.10">
    <property type="entry name" value="Cyclic phosphodiesterase"/>
    <property type="match status" value="1"/>
</dbReference>